<protein>
    <recommendedName>
        <fullName evidence="1">Reverse transcriptase domain-containing protein</fullName>
    </recommendedName>
</protein>
<dbReference type="PANTHER" id="PTHR31635:SF196">
    <property type="entry name" value="REVERSE TRANSCRIPTASE DOMAIN-CONTAINING PROTEIN-RELATED"/>
    <property type="match status" value="1"/>
</dbReference>
<evidence type="ECO:0000313" key="2">
    <source>
        <dbReference type="EMBL" id="KAJ1145803.1"/>
    </source>
</evidence>
<dbReference type="Pfam" id="PF00078">
    <property type="entry name" value="RVT_1"/>
    <property type="match status" value="1"/>
</dbReference>
<dbReference type="Proteomes" id="UP001066276">
    <property type="component" value="Chromosome 6"/>
</dbReference>
<gene>
    <name evidence="2" type="ORF">NDU88_012087</name>
</gene>
<dbReference type="CDD" id="cd01650">
    <property type="entry name" value="RT_nLTR_like"/>
    <property type="match status" value="1"/>
</dbReference>
<dbReference type="PANTHER" id="PTHR31635">
    <property type="entry name" value="REVERSE TRANSCRIPTASE DOMAIN-CONTAINING PROTEIN-RELATED"/>
    <property type="match status" value="1"/>
</dbReference>
<accession>A0AAV7R4Y5</accession>
<evidence type="ECO:0000313" key="3">
    <source>
        <dbReference type="Proteomes" id="UP001066276"/>
    </source>
</evidence>
<feature type="domain" description="Reverse transcriptase" evidence="1">
    <location>
        <begin position="1"/>
        <end position="264"/>
    </location>
</feature>
<name>A0AAV7R4Y5_PLEWA</name>
<organism evidence="2 3">
    <name type="scientific">Pleurodeles waltl</name>
    <name type="common">Iberian ribbed newt</name>
    <dbReference type="NCBI Taxonomy" id="8319"/>
    <lineage>
        <taxon>Eukaryota</taxon>
        <taxon>Metazoa</taxon>
        <taxon>Chordata</taxon>
        <taxon>Craniata</taxon>
        <taxon>Vertebrata</taxon>
        <taxon>Euteleostomi</taxon>
        <taxon>Amphibia</taxon>
        <taxon>Batrachia</taxon>
        <taxon>Caudata</taxon>
        <taxon>Salamandroidea</taxon>
        <taxon>Salamandridae</taxon>
        <taxon>Pleurodelinae</taxon>
        <taxon>Pleurodeles</taxon>
    </lineage>
</organism>
<dbReference type="PROSITE" id="PS50878">
    <property type="entry name" value="RT_POL"/>
    <property type="match status" value="1"/>
</dbReference>
<dbReference type="InterPro" id="IPR000477">
    <property type="entry name" value="RT_dom"/>
</dbReference>
<dbReference type="InterPro" id="IPR043502">
    <property type="entry name" value="DNA/RNA_pol_sf"/>
</dbReference>
<keyword evidence="3" id="KW-1185">Reference proteome</keyword>
<dbReference type="EMBL" id="JANPWB010000010">
    <property type="protein sequence ID" value="KAJ1145803.1"/>
    <property type="molecule type" value="Genomic_DNA"/>
</dbReference>
<comment type="caution">
    <text evidence="2">The sequence shown here is derived from an EMBL/GenBank/DDBJ whole genome shotgun (WGS) entry which is preliminary data.</text>
</comment>
<evidence type="ECO:0000259" key="1">
    <source>
        <dbReference type="PROSITE" id="PS50878"/>
    </source>
</evidence>
<dbReference type="SUPFAM" id="SSF56672">
    <property type="entry name" value="DNA/RNA polymerases"/>
    <property type="match status" value="1"/>
</dbReference>
<reference evidence="2" key="1">
    <citation type="journal article" date="2022" name="bioRxiv">
        <title>Sequencing and chromosome-scale assembly of the giantPleurodeles waltlgenome.</title>
        <authorList>
            <person name="Brown T."/>
            <person name="Elewa A."/>
            <person name="Iarovenko S."/>
            <person name="Subramanian E."/>
            <person name="Araus A.J."/>
            <person name="Petzold A."/>
            <person name="Susuki M."/>
            <person name="Suzuki K.-i.T."/>
            <person name="Hayashi T."/>
            <person name="Toyoda A."/>
            <person name="Oliveira C."/>
            <person name="Osipova E."/>
            <person name="Leigh N.D."/>
            <person name="Simon A."/>
            <person name="Yun M.H."/>
        </authorList>
    </citation>
    <scope>NUCLEOTIDE SEQUENCE</scope>
    <source>
        <strain evidence="2">20211129_DDA</strain>
        <tissue evidence="2">Liver</tissue>
    </source>
</reference>
<dbReference type="AlphaFoldDB" id="A0AAV7R4Y5"/>
<proteinExistence type="predicted"/>
<sequence>MLDATIAVIPKPVKDPEECASYRPISLLNIDAKLFTGILAHRLNYYMPGLVDPDQAGFIPHRQCSDNTKRLLHLLDKTDWSRREALFLSIDAEKAFNRLHWPYLFKVLERFGLGPGFVNWICCIYQSPSASVRVNGTLSLPFPIRRGTQQGCPLSPLLFTLYMEPLAQRLRDSPLITGVKFGGDTHLITLYADDLVFTLAEPMTSLPALMGIVDEFGRVVGFRVNMPKSQVLTRFISGEHERDLRAWYPFVWSSSRLSYLGIDLATSVTKTASLNYTKLVREVQ</sequence>